<dbReference type="InterPro" id="IPR036663">
    <property type="entry name" value="Fumarylacetoacetase_C_sf"/>
</dbReference>
<dbReference type="PANTHER" id="PTHR11820">
    <property type="entry name" value="ACYLPYRUVASE"/>
    <property type="match status" value="1"/>
</dbReference>
<keyword evidence="5" id="KW-1185">Reference proteome</keyword>
<dbReference type="EMBL" id="AP028214">
    <property type="protein sequence ID" value="BEI91180.1"/>
    <property type="molecule type" value="Genomic_DNA"/>
</dbReference>
<dbReference type="GO" id="GO:0050163">
    <property type="term" value="F:oxaloacetate tautomerase activity"/>
    <property type="evidence" value="ECO:0007669"/>
    <property type="project" value="UniProtKB-ARBA"/>
</dbReference>
<evidence type="ECO:0000256" key="2">
    <source>
        <dbReference type="ARBA" id="ARBA00022723"/>
    </source>
</evidence>
<dbReference type="SUPFAM" id="SSF56529">
    <property type="entry name" value="FAH"/>
    <property type="match status" value="1"/>
</dbReference>
<sequence length="301" mass="32387">MTLSRPTWKRLIRFTPPNSTAVLYGEPVVGDDSDVGRLADAGRLTARVVEPGPQGVLGEGTCVTDRTESVDKLLAPIGPADVIEFKCIGLNYRKHIIEAGRSLPPFPSLFIKPGTAHAEYGQPVPIPKCAQEGEADYEGELCVVIGRDAKDVSKEDALSYVAGYTAGDDVSTRKWQRLKERAGGVPQWCFSKGFDNFAPLGPVLVSPELIANPAALRLKTSVNGELRQDTSVADLVFDVPTIISFLSQGTTLRRGTVIMTGTPGGVGCAGPEEKWRPLKDGDEVQVWVEGVGTLRHGITYE</sequence>
<keyword evidence="2" id="KW-0479">Metal-binding</keyword>
<name>A0AA48L3C0_9TREE</name>
<dbReference type="AlphaFoldDB" id="A0AA48L3C0"/>
<dbReference type="KEGG" id="ccac:CcaHIS019_0312500"/>
<protein>
    <recommendedName>
        <fullName evidence="3">Fumarylacetoacetase-like C-terminal domain-containing protein</fullName>
    </recommendedName>
</protein>
<reference evidence="4" key="1">
    <citation type="journal article" date="2023" name="BMC Genomics">
        <title>Chromosome-level genome assemblies of Cutaneotrichosporon spp. (Trichosporonales, Basidiomycota) reveal imbalanced evolution between nucleotide sequences and chromosome synteny.</title>
        <authorList>
            <person name="Kobayashi Y."/>
            <person name="Kayamori A."/>
            <person name="Aoki K."/>
            <person name="Shiwa Y."/>
            <person name="Matsutani M."/>
            <person name="Fujita N."/>
            <person name="Sugita T."/>
            <person name="Iwasaki W."/>
            <person name="Tanaka N."/>
            <person name="Takashima M."/>
        </authorList>
    </citation>
    <scope>NUCLEOTIDE SEQUENCE</scope>
    <source>
        <strain evidence="4">HIS019</strain>
    </source>
</reference>
<proteinExistence type="inferred from homology"/>
<accession>A0AA48L3C0</accession>
<dbReference type="PANTHER" id="PTHR11820:SF100">
    <property type="entry name" value="FUMARYLACETOACETATE HYDROLASE FAMILY PROTEIN (AFU_ORTHOLOGUE AFUA_4G01490)"/>
    <property type="match status" value="1"/>
</dbReference>
<dbReference type="GO" id="GO:0046872">
    <property type="term" value="F:metal ion binding"/>
    <property type="evidence" value="ECO:0007669"/>
    <property type="project" value="UniProtKB-KW"/>
</dbReference>
<dbReference type="Pfam" id="PF01557">
    <property type="entry name" value="FAA_hydrolase"/>
    <property type="match status" value="1"/>
</dbReference>
<dbReference type="FunFam" id="3.90.850.10:FF:000002">
    <property type="entry name" value="2-hydroxyhepta-2,4-diene-1,7-dioate isomerase"/>
    <property type="match status" value="1"/>
</dbReference>
<evidence type="ECO:0000259" key="3">
    <source>
        <dbReference type="Pfam" id="PF01557"/>
    </source>
</evidence>
<evidence type="ECO:0000256" key="1">
    <source>
        <dbReference type="ARBA" id="ARBA00010211"/>
    </source>
</evidence>
<dbReference type="GO" id="GO:0006107">
    <property type="term" value="P:oxaloacetate metabolic process"/>
    <property type="evidence" value="ECO:0007669"/>
    <property type="project" value="UniProtKB-ARBA"/>
</dbReference>
<evidence type="ECO:0000313" key="4">
    <source>
        <dbReference type="EMBL" id="BEI91180.1"/>
    </source>
</evidence>
<dbReference type="Gene3D" id="3.90.850.10">
    <property type="entry name" value="Fumarylacetoacetase-like, C-terminal domain"/>
    <property type="match status" value="1"/>
</dbReference>
<dbReference type="RefSeq" id="XP_060456445.1">
    <property type="nucleotide sequence ID" value="XM_060599785.1"/>
</dbReference>
<comment type="similarity">
    <text evidence="1">Belongs to the FAH family.</text>
</comment>
<dbReference type="InterPro" id="IPR011234">
    <property type="entry name" value="Fumarylacetoacetase-like_C"/>
</dbReference>
<feature type="domain" description="Fumarylacetoacetase-like C-terminal" evidence="3">
    <location>
        <begin position="87"/>
        <end position="298"/>
    </location>
</feature>
<dbReference type="GeneID" id="85495050"/>
<evidence type="ECO:0000313" key="5">
    <source>
        <dbReference type="Proteomes" id="UP001233271"/>
    </source>
</evidence>
<organism evidence="4 5">
    <name type="scientific">Cutaneotrichosporon cavernicola</name>
    <dbReference type="NCBI Taxonomy" id="279322"/>
    <lineage>
        <taxon>Eukaryota</taxon>
        <taxon>Fungi</taxon>
        <taxon>Dikarya</taxon>
        <taxon>Basidiomycota</taxon>
        <taxon>Agaricomycotina</taxon>
        <taxon>Tremellomycetes</taxon>
        <taxon>Trichosporonales</taxon>
        <taxon>Trichosporonaceae</taxon>
        <taxon>Cutaneotrichosporon</taxon>
    </lineage>
</organism>
<gene>
    <name evidence="4" type="ORF">CcaverHIS019_0312500</name>
</gene>
<dbReference type="Proteomes" id="UP001233271">
    <property type="component" value="Chromosome 3"/>
</dbReference>